<dbReference type="RefSeq" id="WP_015329676.1">
    <property type="nucleotide sequence ID" value="NC_020054.1"/>
</dbReference>
<dbReference type="OrthoDB" id="1429208at2"/>
<dbReference type="eggNOG" id="COG3637">
    <property type="taxonomic scope" value="Bacteria"/>
</dbReference>
<evidence type="ECO:0000313" key="3">
    <source>
        <dbReference type="Proteomes" id="UP000011058"/>
    </source>
</evidence>
<dbReference type="STRING" id="1166018.FAES_0565"/>
<dbReference type="AlphaFoldDB" id="I0K373"/>
<protein>
    <recommendedName>
        <fullName evidence="1">Outer membrane protein beta-barrel domain-containing protein</fullName>
    </recommendedName>
</protein>
<dbReference type="PATRIC" id="fig|1166018.3.peg.574"/>
<proteinExistence type="predicted"/>
<organism evidence="2 3">
    <name type="scientific">Fibrella aestuarina BUZ 2</name>
    <dbReference type="NCBI Taxonomy" id="1166018"/>
    <lineage>
        <taxon>Bacteria</taxon>
        <taxon>Pseudomonadati</taxon>
        <taxon>Bacteroidota</taxon>
        <taxon>Cytophagia</taxon>
        <taxon>Cytophagales</taxon>
        <taxon>Spirosomataceae</taxon>
        <taxon>Fibrella</taxon>
    </lineage>
</organism>
<name>I0K373_9BACT</name>
<dbReference type="Pfam" id="PF13568">
    <property type="entry name" value="OMP_b-brl_2"/>
    <property type="match status" value="1"/>
</dbReference>
<reference evidence="2 3" key="1">
    <citation type="journal article" date="2012" name="J. Bacteriol.">
        <title>Genome Sequence of Fibrella aestuarina BUZ 2T, a Filamentous Marine Bacterium.</title>
        <authorList>
            <person name="Filippini M."/>
            <person name="Qi W."/>
            <person name="Blom J."/>
            <person name="Goesmann A."/>
            <person name="Smits T.H."/>
            <person name="Bagheri H.C."/>
        </authorList>
    </citation>
    <scope>NUCLEOTIDE SEQUENCE [LARGE SCALE GENOMIC DNA]</scope>
    <source>
        <strain evidence="3">BUZ 2T</strain>
    </source>
</reference>
<dbReference type="KEGG" id="fae:FAES_0565"/>
<accession>I0K373</accession>
<feature type="domain" description="Outer membrane protein beta-barrel" evidence="1">
    <location>
        <begin position="50"/>
        <end position="194"/>
    </location>
</feature>
<dbReference type="HOGENOM" id="CLU_082049_1_1_10"/>
<evidence type="ECO:0000313" key="2">
    <source>
        <dbReference type="EMBL" id="CCG98576.1"/>
    </source>
</evidence>
<gene>
    <name evidence="2" type="ORF">FAES_0565</name>
</gene>
<dbReference type="Proteomes" id="UP000011058">
    <property type="component" value="Chromosome"/>
</dbReference>
<dbReference type="EMBL" id="HE796683">
    <property type="protein sequence ID" value="CCG98576.1"/>
    <property type="molecule type" value="Genomic_DNA"/>
</dbReference>
<dbReference type="InterPro" id="IPR025665">
    <property type="entry name" value="Beta-barrel_OMP_2"/>
</dbReference>
<keyword evidence="3" id="KW-1185">Reference proteome</keyword>
<sequence>MRKIYLFTTIGLVSAISSFGQVLFGIQGSGQSTNIAVTAPVGGQQIVSDLSAYLKPKYGFRAGLMADIPITDNLSLRPQLLYSAKGTTLDLSSLLGGLGSVDKSVFQAPISYNFIELPIQAMYGLDAGPGRVVLGAGPYVGYLLNANVTFSGDTQDVDLAGTKRLDLGAQASIGYELPMGITASVYYAHGFTNLSSDQGVSSSGGATPSLSINGAGTANTRAFGLTIGFFFGAGN</sequence>
<evidence type="ECO:0000259" key="1">
    <source>
        <dbReference type="Pfam" id="PF13568"/>
    </source>
</evidence>